<dbReference type="InterPro" id="IPR014606">
    <property type="entry name" value="Heptose_7-P_kinase"/>
</dbReference>
<dbReference type="InterPro" id="IPR006204">
    <property type="entry name" value="GHMP_kinase_N_dom"/>
</dbReference>
<keyword evidence="9" id="KW-1185">Reference proteome</keyword>
<dbReference type="EMBL" id="JALPRX010000031">
    <property type="protein sequence ID" value="MCK8784397.1"/>
    <property type="molecule type" value="Genomic_DNA"/>
</dbReference>
<evidence type="ECO:0000313" key="9">
    <source>
        <dbReference type="Proteomes" id="UP001139516"/>
    </source>
</evidence>
<dbReference type="InterPro" id="IPR052203">
    <property type="entry name" value="GHMP_Kinase-Related"/>
</dbReference>
<feature type="domain" description="GHMP kinase C-terminal" evidence="7">
    <location>
        <begin position="242"/>
        <end position="321"/>
    </location>
</feature>
<dbReference type="Proteomes" id="UP001139516">
    <property type="component" value="Unassembled WGS sequence"/>
</dbReference>
<dbReference type="PANTHER" id="PTHR32463:SF0">
    <property type="entry name" value="L-FUCOSE KINASE"/>
    <property type="match status" value="1"/>
</dbReference>
<keyword evidence="4" id="KW-0067">ATP-binding</keyword>
<dbReference type="GO" id="GO:0042352">
    <property type="term" value="P:GDP-L-fucose salvage"/>
    <property type="evidence" value="ECO:0007669"/>
    <property type="project" value="TreeGrafter"/>
</dbReference>
<name>A0A9X1Y953_9PROT</name>
<evidence type="ECO:0000256" key="4">
    <source>
        <dbReference type="ARBA" id="ARBA00022840"/>
    </source>
</evidence>
<dbReference type="SUPFAM" id="SSF54211">
    <property type="entry name" value="Ribosomal protein S5 domain 2-like"/>
    <property type="match status" value="1"/>
</dbReference>
<dbReference type="Pfam" id="PF08544">
    <property type="entry name" value="GHMP_kinases_C"/>
    <property type="match status" value="1"/>
</dbReference>
<evidence type="ECO:0000256" key="3">
    <source>
        <dbReference type="ARBA" id="ARBA00022777"/>
    </source>
</evidence>
<comment type="caution">
    <text evidence="8">The sequence shown here is derived from an EMBL/GenBank/DDBJ whole genome shotgun (WGS) entry which is preliminary data.</text>
</comment>
<keyword evidence="1" id="KW-0808">Transferase</keyword>
<keyword evidence="3 8" id="KW-0418">Kinase</keyword>
<dbReference type="PANTHER" id="PTHR32463">
    <property type="entry name" value="L-FUCOSE KINASE"/>
    <property type="match status" value="1"/>
</dbReference>
<dbReference type="InterPro" id="IPR001174">
    <property type="entry name" value="HddA/FKP"/>
</dbReference>
<dbReference type="Gene3D" id="3.30.230.120">
    <property type="match status" value="1"/>
</dbReference>
<gene>
    <name evidence="8" type="ORF">M0638_08400</name>
</gene>
<sequence length="342" mass="36695">MIVRARAPFRLGLAGGGTDVSPYMDEYGGAVLNATIASHAWVTLRSGGSEVVLESADTGLSARYPATGSPMPRDGVLDLVKAVHDRIVREFHHGRPLPLTIQTYSEAPPGSGLGSSSTLVVALIQAYEELLKLPLGEYDIARLAFQIEREDMALAGGRQDQYAAAFGGFNFMEFTAGERVIVNPLRIKPDTVRELEARMLVCFTGVSRESARIIEDQRSNVLAGVQKSIDAMHNLKANAVAMKEALLHGDLDGMAEVLREGWQSKRAMAAGISNSHIEELWDIAAESGAYAGKVSGAGGGGFMMFFCPLEKKPTIISRLEARGCRVAAVVFTAEGANAWSVR</sequence>
<dbReference type="RefSeq" id="WP_248666523.1">
    <property type="nucleotide sequence ID" value="NZ_JALPRX010000031.1"/>
</dbReference>
<dbReference type="Pfam" id="PF00288">
    <property type="entry name" value="GHMP_kinases_N"/>
    <property type="match status" value="1"/>
</dbReference>
<dbReference type="GO" id="GO:0005524">
    <property type="term" value="F:ATP binding"/>
    <property type="evidence" value="ECO:0007669"/>
    <property type="project" value="UniProtKB-KW"/>
</dbReference>
<dbReference type="InterPro" id="IPR036554">
    <property type="entry name" value="GHMP_kinase_C_sf"/>
</dbReference>
<evidence type="ECO:0000259" key="6">
    <source>
        <dbReference type="Pfam" id="PF00288"/>
    </source>
</evidence>
<organism evidence="8 9">
    <name type="scientific">Roseomonas acroporae</name>
    <dbReference type="NCBI Taxonomy" id="2937791"/>
    <lineage>
        <taxon>Bacteria</taxon>
        <taxon>Pseudomonadati</taxon>
        <taxon>Pseudomonadota</taxon>
        <taxon>Alphaproteobacteria</taxon>
        <taxon>Acetobacterales</taxon>
        <taxon>Roseomonadaceae</taxon>
        <taxon>Roseomonas</taxon>
    </lineage>
</organism>
<accession>A0A9X1Y953</accession>
<evidence type="ECO:0000259" key="7">
    <source>
        <dbReference type="Pfam" id="PF08544"/>
    </source>
</evidence>
<protein>
    <submittedName>
        <fullName evidence="8">GHMP kinase</fullName>
    </submittedName>
</protein>
<evidence type="ECO:0000313" key="8">
    <source>
        <dbReference type="EMBL" id="MCK8784397.1"/>
    </source>
</evidence>
<dbReference type="InterPro" id="IPR020568">
    <property type="entry name" value="Ribosomal_Su5_D2-typ_SF"/>
</dbReference>
<proteinExistence type="inferred from homology"/>
<comment type="similarity">
    <text evidence="5">Belongs to the GHMP kinase family.</text>
</comment>
<dbReference type="GO" id="GO:0050201">
    <property type="term" value="F:fucokinase activity"/>
    <property type="evidence" value="ECO:0007669"/>
    <property type="project" value="TreeGrafter"/>
</dbReference>
<dbReference type="PRINTS" id="PR00960">
    <property type="entry name" value="LMBPPROTEIN"/>
</dbReference>
<evidence type="ECO:0000256" key="2">
    <source>
        <dbReference type="ARBA" id="ARBA00022741"/>
    </source>
</evidence>
<evidence type="ECO:0000256" key="5">
    <source>
        <dbReference type="ARBA" id="ARBA00038121"/>
    </source>
</evidence>
<reference evidence="8" key="1">
    <citation type="submission" date="2022-04" db="EMBL/GenBank/DDBJ databases">
        <title>Roseomonas acroporae sp. nov., isolated from coral Acropora digitifera.</title>
        <authorList>
            <person name="Sun H."/>
        </authorList>
    </citation>
    <scope>NUCLEOTIDE SEQUENCE</scope>
    <source>
        <strain evidence="8">NAR14</strain>
    </source>
</reference>
<dbReference type="InterPro" id="IPR013750">
    <property type="entry name" value="GHMP_kinase_C_dom"/>
</dbReference>
<keyword evidence="2" id="KW-0547">Nucleotide-binding</keyword>
<dbReference type="SUPFAM" id="SSF55060">
    <property type="entry name" value="GHMP Kinase, C-terminal domain"/>
    <property type="match status" value="1"/>
</dbReference>
<evidence type="ECO:0000256" key="1">
    <source>
        <dbReference type="ARBA" id="ARBA00022679"/>
    </source>
</evidence>
<dbReference type="PIRSF" id="PIRSF036406">
    <property type="entry name" value="Hept_kin"/>
    <property type="match status" value="1"/>
</dbReference>
<feature type="domain" description="GHMP kinase N-terminal" evidence="6">
    <location>
        <begin position="79"/>
        <end position="168"/>
    </location>
</feature>
<dbReference type="AlphaFoldDB" id="A0A9X1Y953"/>